<protein>
    <submittedName>
        <fullName evidence="1">Uncharacterized protein</fullName>
    </submittedName>
</protein>
<gene>
    <name evidence="1" type="ORF">H6G24_34615</name>
</gene>
<evidence type="ECO:0000313" key="1">
    <source>
        <dbReference type="EMBL" id="MBD2200532.1"/>
    </source>
</evidence>
<keyword evidence="2" id="KW-1185">Reference proteome</keyword>
<reference evidence="1 2" key="1">
    <citation type="journal article" date="2020" name="ISME J.">
        <title>Comparative genomics reveals insights into cyanobacterial evolution and habitat adaptation.</title>
        <authorList>
            <person name="Chen M.Y."/>
            <person name="Teng W.K."/>
            <person name="Zhao L."/>
            <person name="Hu C.X."/>
            <person name="Zhou Y.K."/>
            <person name="Han B.P."/>
            <person name="Song L.R."/>
            <person name="Shu W.S."/>
        </authorList>
    </citation>
    <scope>NUCLEOTIDE SEQUENCE [LARGE SCALE GENOMIC DNA]</scope>
    <source>
        <strain evidence="1 2">FACHB-288</strain>
    </source>
</reference>
<comment type="caution">
    <text evidence="1">The sequence shown here is derived from an EMBL/GenBank/DDBJ whole genome shotgun (WGS) entry which is preliminary data.</text>
</comment>
<dbReference type="EMBL" id="JACJQH010000095">
    <property type="protein sequence ID" value="MBD2200532.1"/>
    <property type="molecule type" value="Genomic_DNA"/>
</dbReference>
<evidence type="ECO:0000313" key="2">
    <source>
        <dbReference type="Proteomes" id="UP000658514"/>
    </source>
</evidence>
<dbReference type="Proteomes" id="UP000658514">
    <property type="component" value="Unassembled WGS sequence"/>
</dbReference>
<dbReference type="RefSeq" id="WP_190551543.1">
    <property type="nucleotide sequence ID" value="NZ_CAWPNO010000134.1"/>
</dbReference>
<proteinExistence type="predicted"/>
<name>A0ABR8AKE7_9CYAN</name>
<accession>A0ABR8AKE7</accession>
<organism evidence="1 2">
    <name type="scientific">Calothrix parietina FACHB-288</name>
    <dbReference type="NCBI Taxonomy" id="2692896"/>
    <lineage>
        <taxon>Bacteria</taxon>
        <taxon>Bacillati</taxon>
        <taxon>Cyanobacteriota</taxon>
        <taxon>Cyanophyceae</taxon>
        <taxon>Nostocales</taxon>
        <taxon>Calotrichaceae</taxon>
        <taxon>Calothrix</taxon>
    </lineage>
</organism>
<sequence>MQAYPVNCSPDVFSVLARYPEWLKMIIEAIELPLIDRNYCPEVIEVFDQYGLLVGRIHGCLSYECNRNAQEPSNFIAWLFDGELAVFYVDYELVINRLQILNEVRGF</sequence>